<sequence>MRYAYPAAGERPGYVGLLLTGSLPTKTTRCPLSSPVPGLQVSGFVCKPRRRASSGPYTVFPTMGGARRTPHAPTRADSVDGRLPQVDRPLPGAKGEGDDRAPASDAQSFCGGGGGRWCPPSPARPPPSATSLAQRKRGRRPSTFRCRPWRKSQPAAKGLPLQHVSAPRAPRPKPDTPPARAVPTRRNSPGSGGNEERAPSQRPDTGTPRSIRAPRGPAWQT</sequence>
<evidence type="ECO:0000313" key="2">
    <source>
        <dbReference type="EMBL" id="CAH2092503.1"/>
    </source>
</evidence>
<dbReference type="EMBL" id="CAKOGL010000011">
    <property type="protein sequence ID" value="CAH2092503.1"/>
    <property type="molecule type" value="Genomic_DNA"/>
</dbReference>
<dbReference type="AlphaFoldDB" id="A0AAU9TZV6"/>
<dbReference type="Proteomes" id="UP001153954">
    <property type="component" value="Unassembled WGS sequence"/>
</dbReference>
<gene>
    <name evidence="2" type="ORF">EEDITHA_LOCUS8256</name>
</gene>
<keyword evidence="3" id="KW-1185">Reference proteome</keyword>
<feature type="compositionally biased region" description="Pro residues" evidence="1">
    <location>
        <begin position="119"/>
        <end position="128"/>
    </location>
</feature>
<comment type="caution">
    <text evidence="2">The sequence shown here is derived from an EMBL/GenBank/DDBJ whole genome shotgun (WGS) entry which is preliminary data.</text>
</comment>
<reference evidence="2" key="1">
    <citation type="submission" date="2022-03" db="EMBL/GenBank/DDBJ databases">
        <authorList>
            <person name="Tunstrom K."/>
        </authorList>
    </citation>
    <scope>NUCLEOTIDE SEQUENCE</scope>
</reference>
<organism evidence="2 3">
    <name type="scientific">Euphydryas editha</name>
    <name type="common">Edith's checkerspot</name>
    <dbReference type="NCBI Taxonomy" id="104508"/>
    <lineage>
        <taxon>Eukaryota</taxon>
        <taxon>Metazoa</taxon>
        <taxon>Ecdysozoa</taxon>
        <taxon>Arthropoda</taxon>
        <taxon>Hexapoda</taxon>
        <taxon>Insecta</taxon>
        <taxon>Pterygota</taxon>
        <taxon>Neoptera</taxon>
        <taxon>Endopterygota</taxon>
        <taxon>Lepidoptera</taxon>
        <taxon>Glossata</taxon>
        <taxon>Ditrysia</taxon>
        <taxon>Papilionoidea</taxon>
        <taxon>Nymphalidae</taxon>
        <taxon>Nymphalinae</taxon>
        <taxon>Euphydryas</taxon>
    </lineage>
</organism>
<feature type="compositionally biased region" description="Basic residues" evidence="1">
    <location>
        <begin position="134"/>
        <end position="150"/>
    </location>
</feature>
<name>A0AAU9TZV6_EUPED</name>
<protein>
    <submittedName>
        <fullName evidence="2">Uncharacterized protein</fullName>
    </submittedName>
</protein>
<accession>A0AAU9TZV6</accession>
<proteinExistence type="predicted"/>
<feature type="region of interest" description="Disordered" evidence="1">
    <location>
        <begin position="55"/>
        <end position="221"/>
    </location>
</feature>
<evidence type="ECO:0000313" key="3">
    <source>
        <dbReference type="Proteomes" id="UP001153954"/>
    </source>
</evidence>
<evidence type="ECO:0000256" key="1">
    <source>
        <dbReference type="SAM" id="MobiDB-lite"/>
    </source>
</evidence>